<evidence type="ECO:0000313" key="7">
    <source>
        <dbReference type="Proteomes" id="UP000075230"/>
    </source>
</evidence>
<dbReference type="Gene3D" id="4.10.240.10">
    <property type="entry name" value="Zn(2)-C6 fungal-type DNA-binding domain"/>
    <property type="match status" value="1"/>
</dbReference>
<dbReference type="GO" id="GO:0000981">
    <property type="term" value="F:DNA-binding transcription factor activity, RNA polymerase II-specific"/>
    <property type="evidence" value="ECO:0007669"/>
    <property type="project" value="InterPro"/>
</dbReference>
<reference evidence="6 7" key="1">
    <citation type="journal article" date="2016" name="DNA Res.">
        <title>Genome sequence of Aspergillus luchuensis NBRC 4314.</title>
        <authorList>
            <person name="Yamada O."/>
            <person name="Machida M."/>
            <person name="Hosoyama A."/>
            <person name="Goto M."/>
            <person name="Takahashi T."/>
            <person name="Futagami T."/>
            <person name="Yamagata Y."/>
            <person name="Takeuchi M."/>
            <person name="Kobayashi T."/>
            <person name="Koike H."/>
            <person name="Abe K."/>
            <person name="Asai K."/>
            <person name="Arita M."/>
            <person name="Fujita N."/>
            <person name="Fukuda K."/>
            <person name="Higa K."/>
            <person name="Horikawa H."/>
            <person name="Ishikawa T."/>
            <person name="Jinno K."/>
            <person name="Kato Y."/>
            <person name="Kirimura K."/>
            <person name="Mizutani O."/>
            <person name="Nakasone K."/>
            <person name="Sano M."/>
            <person name="Shiraishi Y."/>
            <person name="Tsukahara M."/>
            <person name="Gomi K."/>
        </authorList>
    </citation>
    <scope>NUCLEOTIDE SEQUENCE [LARGE SCALE GENOMIC DNA]</scope>
    <source>
        <strain evidence="6 7">RIB 2604</strain>
    </source>
</reference>
<dbReference type="SUPFAM" id="SSF57701">
    <property type="entry name" value="Zn2/Cys6 DNA-binding domain"/>
    <property type="match status" value="1"/>
</dbReference>
<dbReference type="CDD" id="cd00067">
    <property type="entry name" value="GAL4"/>
    <property type="match status" value="1"/>
</dbReference>
<evidence type="ECO:0000256" key="3">
    <source>
        <dbReference type="ARBA" id="ARBA00023163"/>
    </source>
</evidence>
<dbReference type="VEuPathDB" id="FungiDB:ASPFODRAFT_56235"/>
<feature type="domain" description="Zn(2)-C6 fungal-type" evidence="5">
    <location>
        <begin position="10"/>
        <end position="39"/>
    </location>
</feature>
<evidence type="ECO:0000259" key="5">
    <source>
        <dbReference type="PROSITE" id="PS50048"/>
    </source>
</evidence>
<evidence type="ECO:0000313" key="6">
    <source>
        <dbReference type="EMBL" id="GAT27427.1"/>
    </source>
</evidence>
<name>A0A146FPC6_ASPKA</name>
<dbReference type="SMART" id="SM00066">
    <property type="entry name" value="GAL4"/>
    <property type="match status" value="1"/>
</dbReference>
<dbReference type="AlphaFoldDB" id="A0A146FPC6"/>
<keyword evidence="2" id="KW-0238">DNA-binding</keyword>
<dbReference type="GO" id="GO:0009893">
    <property type="term" value="P:positive regulation of metabolic process"/>
    <property type="evidence" value="ECO:0007669"/>
    <property type="project" value="UniProtKB-ARBA"/>
</dbReference>
<dbReference type="GO" id="GO:0003677">
    <property type="term" value="F:DNA binding"/>
    <property type="evidence" value="ECO:0007669"/>
    <property type="project" value="UniProtKB-KW"/>
</dbReference>
<reference evidence="7" key="2">
    <citation type="submission" date="2016-02" db="EMBL/GenBank/DDBJ databases">
        <title>Genome sequencing of Aspergillus luchuensis NBRC 4314.</title>
        <authorList>
            <person name="Yamada O."/>
        </authorList>
    </citation>
    <scope>NUCLEOTIDE SEQUENCE [LARGE SCALE GENOMIC DNA]</scope>
    <source>
        <strain evidence="7">RIB 2604</strain>
    </source>
</reference>
<dbReference type="InterPro" id="IPR036864">
    <property type="entry name" value="Zn2-C6_fun-type_DNA-bd_sf"/>
</dbReference>
<gene>
    <name evidence="6" type="ORF">RIB2604_02111200</name>
</gene>
<evidence type="ECO:0000256" key="4">
    <source>
        <dbReference type="ARBA" id="ARBA00023242"/>
    </source>
</evidence>
<proteinExistence type="predicted"/>
<protein>
    <recommendedName>
        <fullName evidence="5">Zn(2)-C6 fungal-type domain-containing protein</fullName>
    </recommendedName>
</protein>
<dbReference type="PANTHER" id="PTHR38111:SF11">
    <property type="entry name" value="TRANSCRIPTION FACTOR DOMAIN-CONTAINING PROTEIN-RELATED"/>
    <property type="match status" value="1"/>
</dbReference>
<dbReference type="InterPro" id="IPR053178">
    <property type="entry name" value="Osmoadaptation_assoc"/>
</dbReference>
<evidence type="ECO:0000256" key="2">
    <source>
        <dbReference type="ARBA" id="ARBA00023125"/>
    </source>
</evidence>
<dbReference type="PROSITE" id="PS50048">
    <property type="entry name" value="ZN2_CY6_FUNGAL_2"/>
    <property type="match status" value="1"/>
</dbReference>
<accession>A0A146FPC6</accession>
<dbReference type="Pfam" id="PF00172">
    <property type="entry name" value="Zn_clus"/>
    <property type="match status" value="1"/>
</dbReference>
<keyword evidence="4" id="KW-0539">Nucleus</keyword>
<sequence length="479" mass="53245">MGGIPFRSTGCNTCRRRKVKCDEAKPECNRCIKNGHVCTGYERKRVFIHKSSEVIDDGELKLVRRPKSTSGKIPDRQLTRVEPGLPRLNINAEVRSQLLASFVGGFLPSSRHLQDGKDSNILKTLPELCGSSPLLDRALLSLSSAFLAKQHKDDRLLGYSTKLYNNSMEIMQGKIKSGRGLGQDVLYTTVIFQLYELCDAVGRRKAATLYEVLTTQQRLSQGSTEVEPIDELTDLLAECSALIEHVDIFIEHLPASPNGVKNDGEKLLGSCLSLEGRLHQTCLRMQEKLGTPSTGLHDVPLREDMRAHLATSLFPDPFQFASLACAESHLIYWATLIILYPLVDELLDVLGYRGNDVTPSQSCATHPPTGEQRSLDLDVATDFTALAEHYADEICRSVMYCTQSDMNTLGAQHLLAPLSQSAQFFQVHEVAQKYRWCQGVFVLLDSLGLGIAPLLKDMVWPQYRSARLRRSLSPTGKVS</sequence>
<comment type="caution">
    <text evidence="6">The sequence shown here is derived from an EMBL/GenBank/DDBJ whole genome shotgun (WGS) entry which is preliminary data.</text>
</comment>
<dbReference type="Proteomes" id="UP000075230">
    <property type="component" value="Unassembled WGS sequence"/>
</dbReference>
<keyword evidence="1" id="KW-0805">Transcription regulation</keyword>
<dbReference type="GO" id="GO:0008270">
    <property type="term" value="F:zinc ion binding"/>
    <property type="evidence" value="ECO:0007669"/>
    <property type="project" value="InterPro"/>
</dbReference>
<keyword evidence="3" id="KW-0804">Transcription</keyword>
<dbReference type="InterPro" id="IPR001138">
    <property type="entry name" value="Zn2Cys6_DnaBD"/>
</dbReference>
<organism evidence="6 7">
    <name type="scientific">Aspergillus kawachii</name>
    <name type="common">White koji mold</name>
    <name type="synonym">Aspergillus awamori var. kawachi</name>
    <dbReference type="NCBI Taxonomy" id="1069201"/>
    <lineage>
        <taxon>Eukaryota</taxon>
        <taxon>Fungi</taxon>
        <taxon>Dikarya</taxon>
        <taxon>Ascomycota</taxon>
        <taxon>Pezizomycotina</taxon>
        <taxon>Eurotiomycetes</taxon>
        <taxon>Eurotiomycetidae</taxon>
        <taxon>Eurotiales</taxon>
        <taxon>Aspergillaceae</taxon>
        <taxon>Aspergillus</taxon>
        <taxon>Aspergillus subgen. Circumdati</taxon>
    </lineage>
</organism>
<dbReference type="EMBL" id="BCWF01000021">
    <property type="protein sequence ID" value="GAT27427.1"/>
    <property type="molecule type" value="Genomic_DNA"/>
</dbReference>
<dbReference type="PROSITE" id="PS00463">
    <property type="entry name" value="ZN2_CY6_FUNGAL_1"/>
    <property type="match status" value="1"/>
</dbReference>
<dbReference type="PANTHER" id="PTHR38111">
    <property type="entry name" value="ZN(2)-C6 FUNGAL-TYPE DOMAIN-CONTAINING PROTEIN-RELATED"/>
    <property type="match status" value="1"/>
</dbReference>
<evidence type="ECO:0000256" key="1">
    <source>
        <dbReference type="ARBA" id="ARBA00023015"/>
    </source>
</evidence>